<comment type="subcellular location">
    <subcellularLocation>
        <location evidence="1">Cytoplasm</location>
    </subcellularLocation>
</comment>
<dbReference type="Gene3D" id="3.30.160.880">
    <property type="entry name" value="Cell division protein ZapA protomer, N-terminal domain"/>
    <property type="match status" value="1"/>
</dbReference>
<evidence type="ECO:0000256" key="4">
    <source>
        <dbReference type="ARBA" id="ARBA00022618"/>
    </source>
</evidence>
<dbReference type="InterPro" id="IPR007838">
    <property type="entry name" value="Cell_div_ZapA-like"/>
</dbReference>
<dbReference type="EMBL" id="MLJW01000223">
    <property type="protein sequence ID" value="OIQ92781.1"/>
    <property type="molecule type" value="Genomic_DNA"/>
</dbReference>
<organism evidence="11">
    <name type="scientific">mine drainage metagenome</name>
    <dbReference type="NCBI Taxonomy" id="410659"/>
    <lineage>
        <taxon>unclassified sequences</taxon>
        <taxon>metagenomes</taxon>
        <taxon>ecological metagenomes</taxon>
    </lineage>
</organism>
<dbReference type="InterPro" id="IPR042233">
    <property type="entry name" value="Cell_div_ZapA_N"/>
</dbReference>
<dbReference type="GO" id="GO:0043093">
    <property type="term" value="P:FtsZ-dependent cytokinesis"/>
    <property type="evidence" value="ECO:0007669"/>
    <property type="project" value="TreeGrafter"/>
</dbReference>
<dbReference type="PANTHER" id="PTHR34981:SF1">
    <property type="entry name" value="CELL DIVISION PROTEIN ZAPA"/>
    <property type="match status" value="1"/>
</dbReference>
<dbReference type="InterPro" id="IPR036192">
    <property type="entry name" value="Cell_div_ZapA-like_sf"/>
</dbReference>
<proteinExistence type="predicted"/>
<comment type="function">
    <text evidence="7">Activator of cell division through the inhibition of FtsZ GTPase activity, therefore promoting FtsZ assembly into bundles of protofilaments necessary for the formation of the division Z ring. It is recruited early at mid-cell but it is not essential for cell division.</text>
</comment>
<evidence type="ECO:0000256" key="9">
    <source>
        <dbReference type="ARBA" id="ARBA00033158"/>
    </source>
</evidence>
<dbReference type="SUPFAM" id="SSF102829">
    <property type="entry name" value="Cell division protein ZapA-like"/>
    <property type="match status" value="1"/>
</dbReference>
<keyword evidence="3" id="KW-0963">Cytoplasm</keyword>
<evidence type="ECO:0000256" key="8">
    <source>
        <dbReference type="ARBA" id="ARBA00026068"/>
    </source>
</evidence>
<evidence type="ECO:0000256" key="2">
    <source>
        <dbReference type="ARBA" id="ARBA00015195"/>
    </source>
</evidence>
<feature type="compositionally biased region" description="Low complexity" evidence="10">
    <location>
        <begin position="78"/>
        <end position="90"/>
    </location>
</feature>
<sequence length="120" mass="12575">MASTVAVTIVGRTYELNCDEGQESYLQSLAAAVDERAAELLRHVGQVGDARLLVMVALSMADEMIDLKGAVSRQEEALAAARPPAAGPSPEQGEADGLLASGIESLARKIEAIAERLEKA</sequence>
<dbReference type="Pfam" id="PF05164">
    <property type="entry name" value="ZapA"/>
    <property type="match status" value="1"/>
</dbReference>
<keyword evidence="4 11" id="KW-0132">Cell division</keyword>
<gene>
    <name evidence="11" type="primary">zapA_5</name>
    <name evidence="11" type="ORF">GALL_253020</name>
</gene>
<evidence type="ECO:0000256" key="7">
    <source>
        <dbReference type="ARBA" id="ARBA00024910"/>
    </source>
</evidence>
<reference evidence="11" key="1">
    <citation type="submission" date="2016-10" db="EMBL/GenBank/DDBJ databases">
        <title>Sequence of Gallionella enrichment culture.</title>
        <authorList>
            <person name="Poehlein A."/>
            <person name="Muehling M."/>
            <person name="Daniel R."/>
        </authorList>
    </citation>
    <scope>NUCLEOTIDE SEQUENCE</scope>
</reference>
<dbReference type="PANTHER" id="PTHR34981">
    <property type="entry name" value="CELL DIVISION PROTEIN ZAPA"/>
    <property type="match status" value="1"/>
</dbReference>
<accession>A0A1J5RXB4</accession>
<evidence type="ECO:0000256" key="3">
    <source>
        <dbReference type="ARBA" id="ARBA00022490"/>
    </source>
</evidence>
<evidence type="ECO:0000256" key="5">
    <source>
        <dbReference type="ARBA" id="ARBA00023210"/>
    </source>
</evidence>
<evidence type="ECO:0000256" key="10">
    <source>
        <dbReference type="SAM" id="MobiDB-lite"/>
    </source>
</evidence>
<evidence type="ECO:0000256" key="6">
    <source>
        <dbReference type="ARBA" id="ARBA00023306"/>
    </source>
</evidence>
<comment type="caution">
    <text evidence="11">The sequence shown here is derived from an EMBL/GenBank/DDBJ whole genome shotgun (WGS) entry which is preliminary data.</text>
</comment>
<comment type="subunit">
    <text evidence="8">Homodimer. Interacts with FtsZ.</text>
</comment>
<keyword evidence="5" id="KW-0717">Septation</keyword>
<protein>
    <recommendedName>
        <fullName evidence="2">Cell division protein ZapA</fullName>
    </recommendedName>
    <alternativeName>
        <fullName evidence="9">Z ring-associated protein ZapA</fullName>
    </alternativeName>
</protein>
<dbReference type="AlphaFoldDB" id="A0A1J5RXB4"/>
<name>A0A1J5RXB4_9ZZZZ</name>
<dbReference type="GO" id="GO:0032153">
    <property type="term" value="C:cell division site"/>
    <property type="evidence" value="ECO:0007669"/>
    <property type="project" value="TreeGrafter"/>
</dbReference>
<keyword evidence="6" id="KW-0131">Cell cycle</keyword>
<dbReference type="GO" id="GO:0005829">
    <property type="term" value="C:cytosol"/>
    <property type="evidence" value="ECO:0007669"/>
    <property type="project" value="TreeGrafter"/>
</dbReference>
<dbReference type="GO" id="GO:0030428">
    <property type="term" value="C:cell septum"/>
    <property type="evidence" value="ECO:0007669"/>
    <property type="project" value="TreeGrafter"/>
</dbReference>
<feature type="region of interest" description="Disordered" evidence="10">
    <location>
        <begin position="78"/>
        <end position="98"/>
    </location>
</feature>
<dbReference type="GO" id="GO:0000917">
    <property type="term" value="P:division septum assembly"/>
    <property type="evidence" value="ECO:0007669"/>
    <property type="project" value="UniProtKB-KW"/>
</dbReference>
<evidence type="ECO:0000256" key="1">
    <source>
        <dbReference type="ARBA" id="ARBA00004496"/>
    </source>
</evidence>
<evidence type="ECO:0000313" key="11">
    <source>
        <dbReference type="EMBL" id="OIQ92781.1"/>
    </source>
</evidence>
<dbReference type="GO" id="GO:0000921">
    <property type="term" value="P:septin ring assembly"/>
    <property type="evidence" value="ECO:0007669"/>
    <property type="project" value="TreeGrafter"/>
</dbReference>